<feature type="non-terminal residue" evidence="11">
    <location>
        <position position="1"/>
    </location>
</feature>
<keyword evidence="6" id="KW-0472">Membrane</keyword>
<evidence type="ECO:0000256" key="5">
    <source>
        <dbReference type="ARBA" id="ARBA00022989"/>
    </source>
</evidence>
<protein>
    <recommendedName>
        <fullName evidence="13">Lipoprotein receptor</fullName>
    </recommendedName>
</protein>
<proteinExistence type="predicted"/>
<dbReference type="PROSITE" id="PS50068">
    <property type="entry name" value="LDLRA_2"/>
    <property type="match status" value="5"/>
</dbReference>
<evidence type="ECO:0000256" key="1">
    <source>
        <dbReference type="ARBA" id="ARBA00004167"/>
    </source>
</evidence>
<sequence>NCTGPSFACDNDSTRTINLAFRCDGKVHCEGGSDEQNCRDCKKPFSRLGKNGFLECIRAEDMHQKAEKVNKYQRAKPADSNALPMNCTGEKFYCPHSTLCIPSKHVCDGIEDCLTDGADEKECAECNNAAKMCKILSNLGKNGCIPSHKLCDGRKDCLDGEDEQDCTIETCRSPERALCSNGRCIKSEFVCDGVMDCEDASDEQGCPASCGAVVNASIPLPTIVECGDRKKRFLLSDVCSGNAPKCDPKELCPNDCDTKTSFYCPGYTYSEYYYHIYNRPGKCIPKAKVCDGHADCWLDQDEENCLEACKTYPHFVRTNKRDSILLFFILFIIHH</sequence>
<keyword evidence="12" id="KW-1185">Reference proteome</keyword>
<dbReference type="GO" id="GO:0042562">
    <property type="term" value="F:hormone binding"/>
    <property type="evidence" value="ECO:0007669"/>
    <property type="project" value="TreeGrafter"/>
</dbReference>
<dbReference type="PANTHER" id="PTHR22722">
    <property type="entry name" value="LOW-DENSITY LIPOPROTEIN RECEPTOR-RELATED PROTEIN 2-RELATED"/>
    <property type="match status" value="1"/>
</dbReference>
<dbReference type="SUPFAM" id="SSF57424">
    <property type="entry name" value="LDL receptor-like module"/>
    <property type="match status" value="5"/>
</dbReference>
<keyword evidence="3" id="KW-0812">Transmembrane</keyword>
<feature type="disulfide bond" evidence="10">
    <location>
        <begin position="191"/>
        <end position="206"/>
    </location>
</feature>
<reference evidence="11" key="1">
    <citation type="submission" date="2023-10" db="EMBL/GenBank/DDBJ databases">
        <title>Genome assembly of Pristionchus species.</title>
        <authorList>
            <person name="Yoshida K."/>
            <person name="Sommer R.J."/>
        </authorList>
    </citation>
    <scope>NUCLEOTIDE SEQUENCE</scope>
    <source>
        <strain evidence="11">RS0144</strain>
    </source>
</reference>
<dbReference type="GO" id="GO:0043235">
    <property type="term" value="C:receptor complex"/>
    <property type="evidence" value="ECO:0007669"/>
    <property type="project" value="TreeGrafter"/>
</dbReference>
<dbReference type="PANTHER" id="PTHR22722:SF14">
    <property type="entry name" value="MEGALIN, ISOFORM A"/>
    <property type="match status" value="1"/>
</dbReference>
<accession>A0AAV5SQE1</accession>
<evidence type="ECO:0000256" key="7">
    <source>
        <dbReference type="ARBA" id="ARBA00023157"/>
    </source>
</evidence>
<feature type="disulfide bond" evidence="10">
    <location>
        <begin position="23"/>
        <end position="38"/>
    </location>
</feature>
<dbReference type="GO" id="GO:0016324">
    <property type="term" value="C:apical plasma membrane"/>
    <property type="evidence" value="ECO:0007669"/>
    <property type="project" value="TreeGrafter"/>
</dbReference>
<evidence type="ECO:0000256" key="4">
    <source>
        <dbReference type="ARBA" id="ARBA00022737"/>
    </source>
</evidence>
<keyword evidence="5" id="KW-1133">Transmembrane helix</keyword>
<feature type="disulfide bond" evidence="10">
    <location>
        <begin position="179"/>
        <end position="197"/>
    </location>
</feature>
<evidence type="ECO:0000256" key="2">
    <source>
        <dbReference type="ARBA" id="ARBA00004308"/>
    </source>
</evidence>
<evidence type="ECO:0000256" key="10">
    <source>
        <dbReference type="PROSITE-ProRule" id="PRU00124"/>
    </source>
</evidence>
<comment type="subcellular location">
    <subcellularLocation>
        <location evidence="2">Endomembrane system</location>
    </subcellularLocation>
    <subcellularLocation>
        <location evidence="1">Membrane</location>
        <topology evidence="1">Single-pass membrane protein</topology>
    </subcellularLocation>
</comment>
<name>A0AAV5SQE1_9BILA</name>
<organism evidence="11 12">
    <name type="scientific">Pristionchus entomophagus</name>
    <dbReference type="NCBI Taxonomy" id="358040"/>
    <lineage>
        <taxon>Eukaryota</taxon>
        <taxon>Metazoa</taxon>
        <taxon>Ecdysozoa</taxon>
        <taxon>Nematoda</taxon>
        <taxon>Chromadorea</taxon>
        <taxon>Rhabditida</taxon>
        <taxon>Rhabditina</taxon>
        <taxon>Diplogasteromorpha</taxon>
        <taxon>Diplogasteroidea</taxon>
        <taxon>Neodiplogasteridae</taxon>
        <taxon>Pristionchus</taxon>
    </lineage>
</organism>
<dbReference type="GO" id="GO:0012505">
    <property type="term" value="C:endomembrane system"/>
    <property type="evidence" value="ECO:0007669"/>
    <property type="project" value="UniProtKB-SubCell"/>
</dbReference>
<dbReference type="InterPro" id="IPR051221">
    <property type="entry name" value="LDLR-related"/>
</dbReference>
<keyword evidence="9" id="KW-0325">Glycoprotein</keyword>
<feature type="disulfide bond" evidence="10">
    <location>
        <begin position="151"/>
        <end position="166"/>
    </location>
</feature>
<keyword evidence="4" id="KW-0677">Repeat</keyword>
<dbReference type="InterPro" id="IPR023415">
    <property type="entry name" value="LDLR_class-A_CS"/>
</dbReference>
<dbReference type="Gene3D" id="4.10.400.10">
    <property type="entry name" value="Low-density Lipoprotein Receptor"/>
    <property type="match status" value="4"/>
</dbReference>
<evidence type="ECO:0000256" key="3">
    <source>
        <dbReference type="ARBA" id="ARBA00022692"/>
    </source>
</evidence>
<evidence type="ECO:0000313" key="11">
    <source>
        <dbReference type="EMBL" id="GMS85353.1"/>
    </source>
</evidence>
<feature type="disulfide bond" evidence="10">
    <location>
        <begin position="290"/>
        <end position="305"/>
    </location>
</feature>
<dbReference type="InterPro" id="IPR036055">
    <property type="entry name" value="LDL_receptor-like_sf"/>
</dbReference>
<dbReference type="EMBL" id="BTSX01000002">
    <property type="protein sequence ID" value="GMS85353.1"/>
    <property type="molecule type" value="Genomic_DNA"/>
</dbReference>
<gene>
    <name evidence="11" type="ORF">PENTCL1PPCAC_7528</name>
</gene>
<evidence type="ECO:0000256" key="9">
    <source>
        <dbReference type="ARBA" id="ARBA00023180"/>
    </source>
</evidence>
<dbReference type="SMART" id="SM00192">
    <property type="entry name" value="LDLa"/>
    <property type="match status" value="5"/>
</dbReference>
<keyword evidence="7 10" id="KW-1015">Disulfide bond</keyword>
<dbReference type="PRINTS" id="PR00261">
    <property type="entry name" value="LDLRECEPTOR"/>
</dbReference>
<comment type="caution">
    <text evidence="10">Lacks conserved residue(s) required for the propagation of feature annotation.</text>
</comment>
<dbReference type="Pfam" id="PF00057">
    <property type="entry name" value="Ldl_recept_a"/>
    <property type="match status" value="4"/>
</dbReference>
<dbReference type="Proteomes" id="UP001432027">
    <property type="component" value="Unassembled WGS sequence"/>
</dbReference>
<dbReference type="PROSITE" id="PS01209">
    <property type="entry name" value="LDLRA_1"/>
    <property type="match status" value="2"/>
</dbReference>
<keyword evidence="8" id="KW-0675">Receptor</keyword>
<evidence type="ECO:0000256" key="6">
    <source>
        <dbReference type="ARBA" id="ARBA00023136"/>
    </source>
</evidence>
<dbReference type="AlphaFoldDB" id="A0AAV5SQE1"/>
<dbReference type="InterPro" id="IPR002172">
    <property type="entry name" value="LDrepeatLR_classA_rpt"/>
</dbReference>
<evidence type="ECO:0000313" key="12">
    <source>
        <dbReference type="Proteomes" id="UP001432027"/>
    </source>
</evidence>
<dbReference type="Gene3D" id="4.10.1220.10">
    <property type="entry name" value="EGF-type module"/>
    <property type="match status" value="1"/>
</dbReference>
<dbReference type="GO" id="GO:0006898">
    <property type="term" value="P:receptor-mediated endocytosis"/>
    <property type="evidence" value="ECO:0007669"/>
    <property type="project" value="TreeGrafter"/>
</dbReference>
<evidence type="ECO:0008006" key="13">
    <source>
        <dbReference type="Google" id="ProtNLM"/>
    </source>
</evidence>
<comment type="caution">
    <text evidence="11">The sequence shown here is derived from an EMBL/GenBank/DDBJ whole genome shotgun (WGS) entry which is preliminary data.</text>
</comment>
<evidence type="ECO:0000256" key="8">
    <source>
        <dbReference type="ARBA" id="ARBA00023170"/>
    </source>
</evidence>
<dbReference type="CDD" id="cd00112">
    <property type="entry name" value="LDLa"/>
    <property type="match status" value="4"/>
</dbReference>